<dbReference type="PATRIC" id="fig|634498.28.peg.825"/>
<dbReference type="KEGG" id="mru:mru_0824"/>
<gene>
    <name evidence="3" type="ordered locus">mru_0824</name>
</gene>
<dbReference type="SUPFAM" id="SSF54001">
    <property type="entry name" value="Cysteine proteinases"/>
    <property type="match status" value="1"/>
</dbReference>
<dbReference type="PANTHER" id="PTHR33490:SF3">
    <property type="entry name" value="CONSERVED INTEGRAL MEMBRANE PROTEIN"/>
    <property type="match status" value="1"/>
</dbReference>
<dbReference type="HOGENOM" id="CLU_033402_0_0_2"/>
<evidence type="ECO:0000256" key="1">
    <source>
        <dbReference type="SAM" id="MobiDB-lite"/>
    </source>
</evidence>
<dbReference type="PANTHER" id="PTHR33490">
    <property type="entry name" value="BLR5614 PROTEIN-RELATED"/>
    <property type="match status" value="1"/>
</dbReference>
<feature type="compositionally biased region" description="Low complexity" evidence="1">
    <location>
        <begin position="56"/>
        <end position="67"/>
    </location>
</feature>
<accession>D3E2B4</accession>
<dbReference type="EMBL" id="CP001719">
    <property type="protein sequence ID" value="ADC46675.1"/>
    <property type="molecule type" value="Genomic_DNA"/>
</dbReference>
<sequence>MLLMRKKILFLTLMILICFTLNSVCAQSLDNINYANDGFDSDEMINCDLHKDSSQKSLKSNALSNKKTTNTVKLTDMKKAESNDVKQTGAAKASNTKSTSKSTTKTNATKSNTTKSTATKTTANSSSTKKATQNTTTINTQTLAKSSSSYMAYVEKNAKLQEPITISKKKYKSPEYLYLVSKAVSNISKTKVEIKDKLITNYSNTDCKSVNGTINKTEYVQVAKKTVSFIEKNHRAPNWIASSKGNIPRNQLILVFSKCLDQYNKSGKLPSSIKLNDLDLNKMKQKIDSSKKVNSTSTKKTNTSSTKTNSTSAKKTNTTSTKKTNPTATSTNNNKSLVESTLDSIKSILNNIENKLNPTNKVLSTTGTKKNTVTVNSSKVNVQISSSSTVNVKISAKDNTNSGKNTNSGSAKKTNTTSTKKTNTTSTKKIDTNSTKKTNTTSTKNNTSSAKKTNTTSTKNNTSSAKKTNTTSTKNNTSSAKKVNTSSSKTNTSAKNNTSTTAKSSSNSKYLSTSVLNDKYLGESLKKYLAVGKNCQVTNKAIKTLANTLTSKLKSDYKKGEKIFNWVRDNIGYEKYRNTKKGALKTLQTRGGNCVDHAHLIVALSRAAGLPARYVNANNCKFSSGYVSGHVWAQVLVGNTWVVADATSNRNKFGVVKNWNVNSYKLVGKYSSISF</sequence>
<feature type="compositionally biased region" description="Low complexity" evidence="1">
    <location>
        <begin position="292"/>
        <end position="335"/>
    </location>
</feature>
<feature type="compositionally biased region" description="Low complexity" evidence="1">
    <location>
        <begin position="399"/>
        <end position="508"/>
    </location>
</feature>
<dbReference type="AlphaFoldDB" id="D3E2B4"/>
<dbReference type="Proteomes" id="UP000008680">
    <property type="component" value="Chromosome"/>
</dbReference>
<dbReference type="InterPro" id="IPR018975">
    <property type="entry name" value="Pseudomurein-binding_repeat"/>
</dbReference>
<proteinExistence type="predicted"/>
<dbReference type="SMART" id="SM00460">
    <property type="entry name" value="TGc"/>
    <property type="match status" value="1"/>
</dbReference>
<protein>
    <submittedName>
        <fullName evidence="3">Adhesin-like protein with transglutaminase domain</fullName>
    </submittedName>
</protein>
<dbReference type="InterPro" id="IPR002931">
    <property type="entry name" value="Transglutaminase-like"/>
</dbReference>
<dbReference type="eggNOG" id="arCOG02165">
    <property type="taxonomic scope" value="Archaea"/>
</dbReference>
<feature type="compositionally biased region" description="Basic and acidic residues" evidence="1">
    <location>
        <begin position="75"/>
        <end position="84"/>
    </location>
</feature>
<evidence type="ECO:0000259" key="2">
    <source>
        <dbReference type="SMART" id="SM00460"/>
    </source>
</evidence>
<dbReference type="Pfam" id="PF09373">
    <property type="entry name" value="PMBR"/>
    <property type="match status" value="1"/>
</dbReference>
<evidence type="ECO:0000313" key="4">
    <source>
        <dbReference type="Proteomes" id="UP000008680"/>
    </source>
</evidence>
<evidence type="ECO:0000313" key="3">
    <source>
        <dbReference type="EMBL" id="ADC46675.1"/>
    </source>
</evidence>
<feature type="region of interest" description="Disordered" evidence="1">
    <location>
        <begin position="286"/>
        <end position="335"/>
    </location>
</feature>
<dbReference type="Gene3D" id="3.10.620.30">
    <property type="match status" value="1"/>
</dbReference>
<organism evidence="3 4">
    <name type="scientific">Methanobrevibacter ruminantium (strain ATCC 35063 / DSM 1093 / JCM 13430 / OCM 146 / M1)</name>
    <name type="common">Methanobacterium ruminantium</name>
    <dbReference type="NCBI Taxonomy" id="634498"/>
    <lineage>
        <taxon>Archaea</taxon>
        <taxon>Methanobacteriati</taxon>
        <taxon>Methanobacteriota</taxon>
        <taxon>Methanomada group</taxon>
        <taxon>Methanobacteria</taxon>
        <taxon>Methanobacteriales</taxon>
        <taxon>Methanobacteriaceae</taxon>
        <taxon>Methanobrevibacter</taxon>
    </lineage>
</organism>
<feature type="region of interest" description="Disordered" evidence="1">
    <location>
        <begin position="56"/>
        <end position="135"/>
    </location>
</feature>
<dbReference type="Pfam" id="PF01841">
    <property type="entry name" value="Transglut_core"/>
    <property type="match status" value="1"/>
</dbReference>
<feature type="compositionally biased region" description="Low complexity" evidence="1">
    <location>
        <begin position="90"/>
        <end position="135"/>
    </location>
</feature>
<keyword evidence="4" id="KW-1185">Reference proteome</keyword>
<dbReference type="eggNOG" id="arCOG03946">
    <property type="taxonomic scope" value="Archaea"/>
</dbReference>
<reference evidence="3 4" key="1">
    <citation type="journal article" date="2010" name="PLoS ONE">
        <title>The genome sequence of the rumen methanogen Methanobrevibacter ruminantium reveals new possibilities for controlling ruminant methane emissions.</title>
        <authorList>
            <person name="Leahy S.C."/>
            <person name="Kelly W.J."/>
            <person name="Altermann E."/>
            <person name="Ronimus R.S."/>
            <person name="Yeoman C.J."/>
            <person name="Pacheco D.M."/>
            <person name="Li D."/>
            <person name="Kong Z."/>
            <person name="McTavish S."/>
            <person name="Sang C."/>
            <person name="Lambie S.C."/>
            <person name="Janssen P.H."/>
            <person name="Dey D."/>
            <person name="Attwood G.T."/>
        </authorList>
    </citation>
    <scope>NUCLEOTIDE SEQUENCE [LARGE SCALE GENOMIC DNA]</scope>
    <source>
        <strain evidence="4">ATCC 35063 / DSM 1093 / JCM 13430 / OCM 146 / M1</strain>
    </source>
</reference>
<name>D3E2B4_METRM</name>
<feature type="region of interest" description="Disordered" evidence="1">
    <location>
        <begin position="395"/>
        <end position="508"/>
    </location>
</feature>
<feature type="domain" description="Transglutaminase-like" evidence="2">
    <location>
        <begin position="586"/>
        <end position="648"/>
    </location>
</feature>
<dbReference type="InterPro" id="IPR038765">
    <property type="entry name" value="Papain-like_cys_pep_sf"/>
</dbReference>